<name>A0AAF0DSZ4_9BASI</name>
<evidence type="ECO:0000313" key="5">
    <source>
        <dbReference type="EMBL" id="WFC94883.1"/>
    </source>
</evidence>
<feature type="compositionally biased region" description="Low complexity" evidence="3">
    <location>
        <begin position="222"/>
        <end position="232"/>
    </location>
</feature>
<comment type="similarity">
    <text evidence="1 2">Belongs to the TFP11/STIP family.</text>
</comment>
<keyword evidence="2" id="KW-0747">Spliceosome</keyword>
<protein>
    <recommendedName>
        <fullName evidence="4">G-patch domain-containing protein</fullName>
    </recommendedName>
</protein>
<evidence type="ECO:0000313" key="6">
    <source>
        <dbReference type="Proteomes" id="UP001216638"/>
    </source>
</evidence>
<keyword evidence="2" id="KW-0508">mRNA splicing</keyword>
<dbReference type="PANTHER" id="PTHR23329">
    <property type="entry name" value="TUFTELIN-INTERACTING PROTEIN 11-RELATED"/>
    <property type="match status" value="1"/>
</dbReference>
<feature type="compositionally biased region" description="Low complexity" evidence="3">
    <location>
        <begin position="139"/>
        <end position="148"/>
    </location>
</feature>
<feature type="region of interest" description="Disordered" evidence="3">
    <location>
        <begin position="1"/>
        <end position="170"/>
    </location>
</feature>
<evidence type="ECO:0000259" key="4">
    <source>
        <dbReference type="PROSITE" id="PS50174"/>
    </source>
</evidence>
<evidence type="ECO:0000256" key="3">
    <source>
        <dbReference type="SAM" id="MobiDB-lite"/>
    </source>
</evidence>
<keyword evidence="2" id="KW-0539">Nucleus</keyword>
<keyword evidence="6" id="KW-1185">Reference proteome</keyword>
<gene>
    <name evidence="5" type="ORF">MBRA1_001521</name>
</gene>
<dbReference type="EMBL" id="CP119952">
    <property type="protein sequence ID" value="WFC94883.1"/>
    <property type="molecule type" value="Genomic_DNA"/>
</dbReference>
<feature type="compositionally biased region" description="Low complexity" evidence="3">
    <location>
        <begin position="64"/>
        <end position="73"/>
    </location>
</feature>
<dbReference type="Pfam" id="PF07842">
    <property type="entry name" value="GCFC"/>
    <property type="match status" value="1"/>
</dbReference>
<sequence>MARRKARWLAEGSDSNDSVHSSDDDAASGGEDARGGGSRARAAPSFVRASKPPAFVAAGHASRTDAPPEAPADAPDETEAKSEAASDSEDDTLSFTRRSIGAGLGAKLAQARGQSSSDAQAAPARPPPPPAPAPPPSVPLSRVSGSGSFDPSAYLRQMGWTGGGLGKEGEGIVNPIEVQLRPTRAGVAFGGLREKTKQARAEERRRTGAPASSDEEDDEASAPRAPAISSSAWRRKAKERKPTVVYRTYEEIIAEAAAPGVGPVLDATGHEVREVDSLAAALAKHPVPTSESAQLPELRHNLRLLSDGSRDALQKLAREGAAHLDRARWLDRDLHESARRAAKIDEERAVLRSVLDTVTRLSEAAQVAERLEDLAPFVEALLAAQAQSPRAAQLGLDEAVAGALVPVLRRVLVDWDPLDAPHAFTATLAPWRAALQPASRAEGVMTPYESVLWNVWMPKIRSTLTGAWDVHDPASAIALVEAWRDLLPPFLYDNVLEQLVLPKLHRAVQHWSPKERVPLHVLLLPWLPVGGKRMDTLLADARQQWRSALTAWRVADGVPPELMHWKAVFPAKDWDALLLDKVVPALSKALRTEFVVNPADQELATLDQVLAWRSVLRESVLSRLLEVEFGAPFLRTLHTWLVQPTLRFDEVAGWYTFWRHYFPPEVMRLAGVATVMMRALRLMNRALDLGEHRETLPIPDVQPTSRSETRAAAATADARRTTMAPPPVLEDVSFRTIVEDEARQRDLFVLPQNKLEPTTGLALLRVAQHIDGKRGVSFYLDDDVVFAATDAGEYEPTSVAALLARASAST</sequence>
<feature type="compositionally biased region" description="Basic and acidic residues" evidence="3">
    <location>
        <begin position="192"/>
        <end position="206"/>
    </location>
</feature>
<dbReference type="PROSITE" id="PS50174">
    <property type="entry name" value="G_PATCH"/>
    <property type="match status" value="1"/>
</dbReference>
<dbReference type="SMART" id="SM00443">
    <property type="entry name" value="G_patch"/>
    <property type="match status" value="1"/>
</dbReference>
<reference evidence="5" key="1">
    <citation type="submission" date="2023-03" db="EMBL/GenBank/DDBJ databases">
        <title>Mating type loci evolution in Malassezia.</title>
        <authorList>
            <person name="Coelho M.A."/>
        </authorList>
    </citation>
    <scope>NUCLEOTIDE SEQUENCE</scope>
    <source>
        <strain evidence="5">CBS 14135</strain>
    </source>
</reference>
<dbReference type="Pfam" id="PF01585">
    <property type="entry name" value="G-patch"/>
    <property type="match status" value="1"/>
</dbReference>
<evidence type="ECO:0000256" key="1">
    <source>
        <dbReference type="ARBA" id="ARBA00010900"/>
    </source>
</evidence>
<feature type="region of interest" description="Disordered" evidence="3">
    <location>
        <begin position="696"/>
        <end position="720"/>
    </location>
</feature>
<keyword evidence="2" id="KW-0507">mRNA processing</keyword>
<evidence type="ECO:0000256" key="2">
    <source>
        <dbReference type="PIRNR" id="PIRNR017706"/>
    </source>
</evidence>
<dbReference type="InterPro" id="IPR000467">
    <property type="entry name" value="G_patch_dom"/>
</dbReference>
<dbReference type="InterPro" id="IPR045211">
    <property type="entry name" value="TFP11/STIP/Ntr1"/>
</dbReference>
<feature type="domain" description="G-patch" evidence="4">
    <location>
        <begin position="155"/>
        <end position="192"/>
    </location>
</feature>
<dbReference type="Proteomes" id="UP001216638">
    <property type="component" value="Chromosome 2"/>
</dbReference>
<proteinExistence type="inferred from homology"/>
<dbReference type="GO" id="GO:0071008">
    <property type="term" value="C:U2-type post-mRNA release spliceosomal complex"/>
    <property type="evidence" value="ECO:0007669"/>
    <property type="project" value="TreeGrafter"/>
</dbReference>
<comment type="subcellular location">
    <subcellularLocation>
        <location evidence="2">Nucleus</location>
    </subcellularLocation>
</comment>
<feature type="compositionally biased region" description="Low complexity" evidence="3">
    <location>
        <begin position="114"/>
        <end position="123"/>
    </location>
</feature>
<feature type="compositionally biased region" description="Pro residues" evidence="3">
    <location>
        <begin position="124"/>
        <end position="138"/>
    </location>
</feature>
<dbReference type="AlphaFoldDB" id="A0AAF0DSZ4"/>
<dbReference type="InterPro" id="IPR024933">
    <property type="entry name" value="TFP11"/>
</dbReference>
<feature type="compositionally biased region" description="Low complexity" evidence="3">
    <location>
        <begin position="703"/>
        <end position="716"/>
    </location>
</feature>
<accession>A0AAF0DSZ4</accession>
<dbReference type="PIRSF" id="PIRSF017706">
    <property type="entry name" value="TFIP11"/>
    <property type="match status" value="1"/>
</dbReference>
<dbReference type="InterPro" id="IPR022783">
    <property type="entry name" value="GCFC_dom"/>
</dbReference>
<dbReference type="PANTHER" id="PTHR23329:SF1">
    <property type="entry name" value="TUFTELIN-INTERACTING PROTEIN 11"/>
    <property type="match status" value="1"/>
</dbReference>
<dbReference type="GO" id="GO:0000390">
    <property type="term" value="P:spliceosomal complex disassembly"/>
    <property type="evidence" value="ECO:0007669"/>
    <property type="project" value="InterPro"/>
</dbReference>
<dbReference type="GO" id="GO:0003676">
    <property type="term" value="F:nucleic acid binding"/>
    <property type="evidence" value="ECO:0007669"/>
    <property type="project" value="InterPro"/>
</dbReference>
<feature type="region of interest" description="Disordered" evidence="3">
    <location>
        <begin position="189"/>
        <end position="234"/>
    </location>
</feature>
<organism evidence="5 6">
    <name type="scientific">Malassezia brasiliensis</name>
    <dbReference type="NCBI Taxonomy" id="1821822"/>
    <lineage>
        <taxon>Eukaryota</taxon>
        <taxon>Fungi</taxon>
        <taxon>Dikarya</taxon>
        <taxon>Basidiomycota</taxon>
        <taxon>Ustilaginomycotina</taxon>
        <taxon>Malasseziomycetes</taxon>
        <taxon>Malasseziales</taxon>
        <taxon>Malasseziaceae</taxon>
        <taxon>Malassezia</taxon>
    </lineage>
</organism>